<feature type="compositionally biased region" description="Basic and acidic residues" evidence="3">
    <location>
        <begin position="750"/>
        <end position="760"/>
    </location>
</feature>
<dbReference type="SUPFAM" id="SSF48464">
    <property type="entry name" value="ENTH/VHS domain"/>
    <property type="match status" value="1"/>
</dbReference>
<feature type="compositionally biased region" description="Low complexity" evidence="3">
    <location>
        <begin position="690"/>
        <end position="700"/>
    </location>
</feature>
<feature type="compositionally biased region" description="Polar residues" evidence="3">
    <location>
        <begin position="288"/>
        <end position="299"/>
    </location>
</feature>
<evidence type="ECO:0000313" key="6">
    <source>
        <dbReference type="EMBL" id="KAJ4802343.1"/>
    </source>
</evidence>
<feature type="compositionally biased region" description="Low complexity" evidence="3">
    <location>
        <begin position="73"/>
        <end position="82"/>
    </location>
</feature>
<feature type="compositionally biased region" description="Polar residues" evidence="3">
    <location>
        <begin position="524"/>
        <end position="533"/>
    </location>
</feature>
<proteinExistence type="predicted"/>
<dbReference type="GO" id="GO:0006369">
    <property type="term" value="P:termination of RNA polymerase II transcription"/>
    <property type="evidence" value="ECO:0007669"/>
    <property type="project" value="InterPro"/>
</dbReference>
<keyword evidence="2" id="KW-0479">Metal-binding</keyword>
<reference evidence="6" key="1">
    <citation type="submission" date="2022-08" db="EMBL/GenBank/DDBJ databases">
        <authorList>
            <person name="Marques A."/>
        </authorList>
    </citation>
    <scope>NUCLEOTIDE SEQUENCE</scope>
    <source>
        <strain evidence="6">RhyPub2mFocal</strain>
        <tissue evidence="6">Leaves</tissue>
    </source>
</reference>
<feature type="compositionally biased region" description="Pro residues" evidence="3">
    <location>
        <begin position="670"/>
        <end position="679"/>
    </location>
</feature>
<feature type="compositionally biased region" description="Polar residues" evidence="3">
    <location>
        <begin position="265"/>
        <end position="275"/>
    </location>
</feature>
<dbReference type="AlphaFoldDB" id="A0AAV8GH15"/>
<feature type="compositionally biased region" description="Low complexity" evidence="3">
    <location>
        <begin position="590"/>
        <end position="601"/>
    </location>
</feature>
<keyword evidence="1" id="KW-0507">mRNA processing</keyword>
<dbReference type="GO" id="GO:0005737">
    <property type="term" value="C:cytoplasm"/>
    <property type="evidence" value="ECO:0007669"/>
    <property type="project" value="TreeGrafter"/>
</dbReference>
<dbReference type="PROSITE" id="PS00028">
    <property type="entry name" value="ZINC_FINGER_C2H2_1"/>
    <property type="match status" value="1"/>
</dbReference>
<accession>A0AAV8GH15</accession>
<evidence type="ECO:0000256" key="2">
    <source>
        <dbReference type="PROSITE-ProRule" id="PRU00042"/>
    </source>
</evidence>
<feature type="domain" description="CID" evidence="5">
    <location>
        <begin position="81"/>
        <end position="209"/>
    </location>
</feature>
<feature type="region of interest" description="Disordered" evidence="3">
    <location>
        <begin position="514"/>
        <end position="534"/>
    </location>
</feature>
<evidence type="ECO:0000256" key="3">
    <source>
        <dbReference type="SAM" id="MobiDB-lite"/>
    </source>
</evidence>
<feature type="region of interest" description="Disordered" evidence="3">
    <location>
        <begin position="735"/>
        <end position="760"/>
    </location>
</feature>
<dbReference type="InterPro" id="IPR047415">
    <property type="entry name" value="Pcf11_CID"/>
</dbReference>
<dbReference type="Proteomes" id="UP001140206">
    <property type="component" value="Chromosome 1"/>
</dbReference>
<dbReference type="CDD" id="cd16982">
    <property type="entry name" value="CID_Pcf11"/>
    <property type="match status" value="1"/>
</dbReference>
<feature type="compositionally biased region" description="Pro residues" evidence="3">
    <location>
        <begin position="702"/>
        <end position="711"/>
    </location>
</feature>
<feature type="region of interest" description="Disordered" evidence="3">
    <location>
        <begin position="332"/>
        <end position="355"/>
    </location>
</feature>
<dbReference type="InterPro" id="IPR008942">
    <property type="entry name" value="ENTH_VHS"/>
</dbReference>
<dbReference type="Pfam" id="PF04818">
    <property type="entry name" value="CID"/>
    <property type="match status" value="1"/>
</dbReference>
<name>A0AAV8GH15_9POAL</name>
<feature type="compositionally biased region" description="Basic and acidic residues" evidence="3">
    <location>
        <begin position="276"/>
        <end position="287"/>
    </location>
</feature>
<feature type="region of interest" description="Disordered" evidence="3">
    <location>
        <begin position="485"/>
        <end position="504"/>
    </location>
</feature>
<dbReference type="PANTHER" id="PTHR15921:SF3">
    <property type="entry name" value="PRE-MRNA CLEAVAGE COMPLEX 2 PROTEIN PCF11"/>
    <property type="match status" value="1"/>
</dbReference>
<dbReference type="InterPro" id="IPR045154">
    <property type="entry name" value="PCF11-like"/>
</dbReference>
<feature type="domain" description="C2H2-type" evidence="4">
    <location>
        <begin position="800"/>
        <end position="827"/>
    </location>
</feature>
<feature type="region of interest" description="Disordered" evidence="3">
    <location>
        <begin position="212"/>
        <end position="313"/>
    </location>
</feature>
<feature type="compositionally biased region" description="Polar residues" evidence="3">
    <location>
        <begin position="403"/>
        <end position="412"/>
    </location>
</feature>
<feature type="region of interest" description="Disordered" evidence="3">
    <location>
        <begin position="568"/>
        <end position="718"/>
    </location>
</feature>
<feature type="region of interest" description="Disordered" evidence="3">
    <location>
        <begin position="1"/>
        <end position="33"/>
    </location>
</feature>
<organism evidence="6 7">
    <name type="scientific">Rhynchospora pubera</name>
    <dbReference type="NCBI Taxonomy" id="906938"/>
    <lineage>
        <taxon>Eukaryota</taxon>
        <taxon>Viridiplantae</taxon>
        <taxon>Streptophyta</taxon>
        <taxon>Embryophyta</taxon>
        <taxon>Tracheophyta</taxon>
        <taxon>Spermatophyta</taxon>
        <taxon>Magnoliopsida</taxon>
        <taxon>Liliopsida</taxon>
        <taxon>Poales</taxon>
        <taxon>Cyperaceae</taxon>
        <taxon>Cyperoideae</taxon>
        <taxon>Rhynchosporeae</taxon>
        <taxon>Rhynchospora</taxon>
    </lineage>
</organism>
<dbReference type="EMBL" id="JAMFTS010000001">
    <property type="protein sequence ID" value="KAJ4802343.1"/>
    <property type="molecule type" value="Genomic_DNA"/>
</dbReference>
<feature type="compositionally biased region" description="Low complexity" evidence="3">
    <location>
        <begin position="212"/>
        <end position="224"/>
    </location>
</feature>
<dbReference type="InterPro" id="IPR057242">
    <property type="entry name" value="PCFS4-like"/>
</dbReference>
<dbReference type="GO" id="GO:0003729">
    <property type="term" value="F:mRNA binding"/>
    <property type="evidence" value="ECO:0007669"/>
    <property type="project" value="InterPro"/>
</dbReference>
<dbReference type="InterPro" id="IPR006569">
    <property type="entry name" value="CID_dom"/>
</dbReference>
<feature type="region of interest" description="Disordered" evidence="3">
    <location>
        <begin position="63"/>
        <end position="82"/>
    </location>
</feature>
<evidence type="ECO:0000259" key="5">
    <source>
        <dbReference type="PROSITE" id="PS51391"/>
    </source>
</evidence>
<comment type="caution">
    <text evidence="6">The sequence shown here is derived from an EMBL/GenBank/DDBJ whole genome shotgun (WGS) entry which is preliminary data.</text>
</comment>
<dbReference type="Gene3D" id="1.25.40.90">
    <property type="match status" value="1"/>
</dbReference>
<evidence type="ECO:0000259" key="4">
    <source>
        <dbReference type="PROSITE" id="PS50157"/>
    </source>
</evidence>
<keyword evidence="2" id="KW-0863">Zinc-finger</keyword>
<dbReference type="InterPro" id="IPR013087">
    <property type="entry name" value="Znf_C2H2_type"/>
</dbReference>
<dbReference type="PANTHER" id="PTHR15921">
    <property type="entry name" value="PRE-MRNA CLEAVAGE COMPLEX II"/>
    <property type="match status" value="1"/>
</dbReference>
<keyword evidence="2" id="KW-0862">Zinc</keyword>
<evidence type="ECO:0000313" key="7">
    <source>
        <dbReference type="Proteomes" id="UP001140206"/>
    </source>
</evidence>
<feature type="compositionally biased region" description="Polar residues" evidence="3">
    <location>
        <begin position="735"/>
        <end position="749"/>
    </location>
</feature>
<feature type="compositionally biased region" description="Basic and acidic residues" evidence="3">
    <location>
        <begin position="1"/>
        <end position="30"/>
    </location>
</feature>
<evidence type="ECO:0000256" key="1">
    <source>
        <dbReference type="ARBA" id="ARBA00022664"/>
    </source>
</evidence>
<dbReference type="SMART" id="SM00582">
    <property type="entry name" value="RPR"/>
    <property type="match status" value="1"/>
</dbReference>
<dbReference type="GO" id="GO:0000993">
    <property type="term" value="F:RNA polymerase II complex binding"/>
    <property type="evidence" value="ECO:0007669"/>
    <property type="project" value="InterPro"/>
</dbReference>
<dbReference type="PROSITE" id="PS51391">
    <property type="entry name" value="CID"/>
    <property type="match status" value="1"/>
</dbReference>
<feature type="region of interest" description="Disordered" evidence="3">
    <location>
        <begin position="378"/>
        <end position="426"/>
    </location>
</feature>
<protein>
    <submittedName>
        <fullName evidence="6">Polyadenylation and cleavage factor</fullName>
    </submittedName>
</protein>
<dbReference type="Pfam" id="PF23228">
    <property type="entry name" value="zf_PCFS4"/>
    <property type="match status" value="1"/>
</dbReference>
<dbReference type="GO" id="GO:0005849">
    <property type="term" value="C:mRNA cleavage factor complex"/>
    <property type="evidence" value="ECO:0007669"/>
    <property type="project" value="TreeGrafter"/>
</dbReference>
<dbReference type="GO" id="GO:0008270">
    <property type="term" value="F:zinc ion binding"/>
    <property type="evidence" value="ECO:0007669"/>
    <property type="project" value="UniProtKB-KW"/>
</dbReference>
<dbReference type="FunFam" id="1.25.40.90:FF:000023">
    <property type="entry name" value="polyadenylation and cleavage factor homolog 4"/>
    <property type="match status" value="1"/>
</dbReference>
<dbReference type="GO" id="GO:0031124">
    <property type="term" value="P:mRNA 3'-end processing"/>
    <property type="evidence" value="ECO:0007669"/>
    <property type="project" value="InterPro"/>
</dbReference>
<sequence>MRAVEMENSRRSTGLDRRPEPGSKKPRLDDSSLTNLNLNRDRAQFGGGVRGGGIVGGSTPAYTPSSVPAYEPNSTGNNGSGNSELVGQYKAALAELTFNSKPIITNLTIIAGENLHAAKSIAYTICANILEVPRDQKLPSLYLLDSIVKNIGRDYIKYFSLRLPEVFCKAYKLVDPSLHSSMRHLFGTWRGVFPPATLQAIEKELAFQPNAPSSSAAAAAGPAAKGEPPHGIHVNPKYLEARQQQQQRVPPPLMKGIQGTRNDESNATADTNSRTQRPERPTMEKSSLKWTQVSASTRPMQPRVPPEVLGISKKPEMGPVRRAANDRLRLGRTSDGMFDTHKEIGGGGASSKSWKNSEEEEYVWDDYNGNNNVISNIKREDGNAGKGNKLTNLQRTKMLRPDNASSINNYKNDSPAPRLNKKGLHDPRLLPSKDIEEHVTHIRPKQELPSNVDLDLLRESIRQYGSSSQSTPHDAPLPLRRTPIHSEEKQPTVPPRSLVGKVTPTARGPLRVSSVVPTRETHNSKTVAGNSMADSFVHEQRQRYVPPSPSSSEHDYYQLPELGMQKHLHSSQPVEPLSHVTRPIKPPLQSPSSSSTSSEPFPDLKPGITSILQPKQQASSSSIFKPSVPLPYPTRKDGHSTEVASIYRKGDATKNDPTINHLTGLVSAQPPLPSGPPPTSSWLAAPGAKSSASHHNAASADPPLPPGPPPTSSFVREDNPLSSLLSTLVAKGLISSPSTTEQTSVSNLNKAEDTRPGKAESVELKPVMQEVNLVGYEFKPEVMREYHPKVIDSLFDDMSHQCQKCGLRFELEDQLESHLEWHESDKPCTSRYETTLGVSRRWYADSGKWVDGSFGTDMDQQDGPTDSLLEEDGWLEEERSVPMVSADETQILCVLCGEPFGDVYCFDTEQWMYRDTVYLDAACNMEGRIIVHDKCVALSR</sequence>
<keyword evidence="7" id="KW-1185">Reference proteome</keyword>
<feature type="compositionally biased region" description="Polar residues" evidence="3">
    <location>
        <begin position="610"/>
        <end position="624"/>
    </location>
</feature>
<dbReference type="PROSITE" id="PS50157">
    <property type="entry name" value="ZINC_FINGER_C2H2_2"/>
    <property type="match status" value="1"/>
</dbReference>
<gene>
    <name evidence="6" type="ORF">LUZ62_014909</name>
</gene>